<accession>S4MY67</accession>
<dbReference type="HOGENOM" id="CLU_489932_0_0_11"/>
<comment type="caution">
    <text evidence="2">The sequence shown here is derived from an EMBL/GenBank/DDBJ whole genome shotgun (WGS) entry which is preliminary data.</text>
</comment>
<name>S4MY67_9ACTN</name>
<dbReference type="AlphaFoldDB" id="S4MY67"/>
<dbReference type="PATRIC" id="fig|1283301.3.peg.1977"/>
<reference evidence="2 3" key="1">
    <citation type="submission" date="2013-02" db="EMBL/GenBank/DDBJ databases">
        <title>Draft Genome Sequence of Streptomyces afghaniensis, Which Produces Compounds of the Julimycin B-Complex.</title>
        <authorList>
            <person name="Gruening B.A."/>
            <person name="Praeg A."/>
            <person name="Erxleben A."/>
            <person name="Guenther S."/>
            <person name="Fiedler H.-P."/>
            <person name="Goodfellow M."/>
            <person name="Mueller M."/>
        </authorList>
    </citation>
    <scope>NUCLEOTIDE SEQUENCE [LARGE SCALE GENOMIC DNA]</scope>
    <source>
        <strain evidence="2 3">772</strain>
    </source>
</reference>
<organism evidence="2 3">
    <name type="scientific">Streptomyces afghaniensis 772</name>
    <dbReference type="NCBI Taxonomy" id="1283301"/>
    <lineage>
        <taxon>Bacteria</taxon>
        <taxon>Bacillati</taxon>
        <taxon>Actinomycetota</taxon>
        <taxon>Actinomycetes</taxon>
        <taxon>Kitasatosporales</taxon>
        <taxon>Streptomycetaceae</taxon>
        <taxon>Streptomyces</taxon>
    </lineage>
</organism>
<dbReference type="OrthoDB" id="3368023at2"/>
<feature type="compositionally biased region" description="Basic and acidic residues" evidence="1">
    <location>
        <begin position="384"/>
        <end position="410"/>
    </location>
</feature>
<feature type="compositionally biased region" description="Basic residues" evidence="1">
    <location>
        <begin position="411"/>
        <end position="427"/>
    </location>
</feature>
<dbReference type="EMBL" id="AOPY01001351">
    <property type="protein sequence ID" value="EPJ40920.1"/>
    <property type="molecule type" value="Genomic_DNA"/>
</dbReference>
<sequence length="556" mass="61709">MGKASRKKQERRARKAVCAASVDVTGSENPRALGEEALERLLRSNAPGKLSLAGAYAFGYGALGYAQHEGTDPYWHQEVDPLDVLFLGTVWPKWFRDELEFANARDAWLRLLRGTVHGKGVKRFVREAVSASAELGIPVDDGELMLALTGRLEGAGLDQRRLPRRLLPEVALQDCRAACGPSLDLRLSDPPEDAKERIRRFWENAEEESWADDTPQTVLRDGLRRFQEAGLPVEENSGLLLPALYAMLMTKPGELLEDMAEHARAWAVALDEASTLVPVLDILLLAPELEMPVADALGHLFAVPAFTEPFPSDALLWTSSPGLALPRLAFELGIPEVTTREETVTPDLLDWVGMHARMRMAAAARGGAADPDLDLDQTDSADSADSRDGTPKESDERWAQRREAVREAVQRKVRKKSRGTAATRRRSDRPVERIWNADGSSALWISADTPQGRELMEGLEGQLEAFREKFGREPGPGDPLFFDPEADEPTRLTKEYFDDMLLRMAERAKEMGVDPAFLHAWREVGYVVTEDTRSGFTAAEVIAFNRALARHREAGE</sequence>
<evidence type="ECO:0000313" key="2">
    <source>
        <dbReference type="EMBL" id="EPJ40920.1"/>
    </source>
</evidence>
<feature type="region of interest" description="Disordered" evidence="1">
    <location>
        <begin position="363"/>
        <end position="432"/>
    </location>
</feature>
<dbReference type="Proteomes" id="UP000015001">
    <property type="component" value="Unassembled WGS sequence"/>
</dbReference>
<gene>
    <name evidence="2" type="ORF">STAFG_2003</name>
</gene>
<evidence type="ECO:0000256" key="1">
    <source>
        <dbReference type="SAM" id="MobiDB-lite"/>
    </source>
</evidence>
<keyword evidence="3" id="KW-1185">Reference proteome</keyword>
<evidence type="ECO:0000313" key="3">
    <source>
        <dbReference type="Proteomes" id="UP000015001"/>
    </source>
</evidence>
<protein>
    <submittedName>
        <fullName evidence="2">Uncharacterized protein</fullName>
    </submittedName>
</protein>
<dbReference type="RefSeq" id="WP_020270988.1">
    <property type="nucleotide sequence ID" value="NZ_KE354097.1"/>
</dbReference>
<proteinExistence type="predicted"/>